<name>A0A4U9Z4B5_9STRE</name>
<dbReference type="AlphaFoldDB" id="A0A4U9Z4B5"/>
<gene>
    <name evidence="1" type="ORF">NCTC5385_01761</name>
    <name evidence="2" type="ORF">NCTC5385_01985</name>
</gene>
<reference evidence="1 3" key="1">
    <citation type="submission" date="2019-05" db="EMBL/GenBank/DDBJ databases">
        <authorList>
            <consortium name="Pathogen Informatics"/>
        </authorList>
    </citation>
    <scope>NUCLEOTIDE SEQUENCE [LARGE SCALE GENOMIC DNA]</scope>
    <source>
        <strain evidence="1 3">NCTC5385</strain>
    </source>
</reference>
<dbReference type="Proteomes" id="UP000304914">
    <property type="component" value="Chromosome"/>
</dbReference>
<organism evidence="1 3">
    <name type="scientific">Streptococcus pseudoporcinus</name>
    <dbReference type="NCBI Taxonomy" id="361101"/>
    <lineage>
        <taxon>Bacteria</taxon>
        <taxon>Bacillati</taxon>
        <taxon>Bacillota</taxon>
        <taxon>Bacilli</taxon>
        <taxon>Lactobacillales</taxon>
        <taxon>Streptococcaceae</taxon>
        <taxon>Streptococcus</taxon>
    </lineage>
</organism>
<protein>
    <submittedName>
        <fullName evidence="1">Uncharacterized protein</fullName>
    </submittedName>
</protein>
<evidence type="ECO:0000313" key="2">
    <source>
        <dbReference type="EMBL" id="VTS38535.1"/>
    </source>
</evidence>
<dbReference type="EMBL" id="LR594035">
    <property type="protein sequence ID" value="VTS38535.1"/>
    <property type="molecule type" value="Genomic_DNA"/>
</dbReference>
<evidence type="ECO:0000313" key="3">
    <source>
        <dbReference type="Proteomes" id="UP000304914"/>
    </source>
</evidence>
<proteinExistence type="predicted"/>
<evidence type="ECO:0000313" key="1">
    <source>
        <dbReference type="EMBL" id="VTS34953.1"/>
    </source>
</evidence>
<accession>A0A4U9Z4B5</accession>
<sequence length="81" mass="9103">MCLLKQIITHKVLSTFIVYIQGKPILNKDGEPLTSIGNGKYVVAESGDEIAREKSPLQLLLDNKDELERLNDELYSKKTGK</sequence>
<dbReference type="RefSeq" id="WP_225247815.1">
    <property type="nucleotide sequence ID" value="NZ_LR594035.1"/>
</dbReference>
<dbReference type="EMBL" id="LR594035">
    <property type="protein sequence ID" value="VTS34953.1"/>
    <property type="molecule type" value="Genomic_DNA"/>
</dbReference>